<accession>A0A9P5YXL0</accession>
<name>A0A9P5YXL0_9AGAR</name>
<dbReference type="PANTHER" id="PTHR24096:SF422">
    <property type="entry name" value="BCDNA.GH02901"/>
    <property type="match status" value="1"/>
</dbReference>
<dbReference type="InterPro" id="IPR045851">
    <property type="entry name" value="AMP-bd_C_sf"/>
</dbReference>
<keyword evidence="1" id="KW-0472">Membrane</keyword>
<dbReference type="Proteomes" id="UP000807469">
    <property type="component" value="Unassembled WGS sequence"/>
</dbReference>
<evidence type="ECO:0000313" key="4">
    <source>
        <dbReference type="EMBL" id="KAF9477527.1"/>
    </source>
</evidence>
<evidence type="ECO:0000313" key="5">
    <source>
        <dbReference type="Proteomes" id="UP000807469"/>
    </source>
</evidence>
<evidence type="ECO:0000259" key="2">
    <source>
        <dbReference type="Pfam" id="PF00501"/>
    </source>
</evidence>
<dbReference type="Pfam" id="PF00501">
    <property type="entry name" value="AMP-binding"/>
    <property type="match status" value="1"/>
</dbReference>
<sequence length="584" mass="63420">MTEFHSPVPLPHIPDDLTIPQFFLRTESPGRPIRPRNVPFFIDDASGRAVTYEEAHHRAYGLANALSMEWNIRPGDVGMPLQYHVMSLSLKVAMNYPVAVWAVQILGGIVTPANPSFTADELQHQLSIARAKLIIVHPAGLDTARKAASACGIPDNAFLLLDENKSSLPNVNGAVALGWNKGENYEAVRLQPGEARRTIAFLSFSSGTTGKPKAVAISHYSVIANVIQMAVHNRLDDPDWPDKSTLPGDLAMGVLPFFHIYGLVVIMHYVLYAGGTILIVPKFNFTDFLDSITRYKATHLYLVPPMCVLFCKHPAVKGRDFSHIKFCTSGAAPLGGDLMVQLGKLFPNAAIGQGYGLTETATTVSYLPAGCKMGTVGSSGKLIPGVSAKVVKPDGSLAAEGEPGELVVTGPSMAMGYYDNPAATAETFVDGWVRTGDEVVIKNNEVYILDRIKEIMKVRGFQVAPAELEAHLLAHPYVSDACVVGIPDEYSGEVPMAFVVPSASALSRITKGGASAEEHVKQVIEKHVSDHKINYKWLKGGVEFIDVIPKNPSGKILRRILRDQAKTVKRRAPEIVYRQTQAKL</sequence>
<feature type="domain" description="AMP-binding enzyme C-terminal" evidence="3">
    <location>
        <begin position="467"/>
        <end position="555"/>
    </location>
</feature>
<dbReference type="SUPFAM" id="SSF56801">
    <property type="entry name" value="Acetyl-CoA synthetase-like"/>
    <property type="match status" value="1"/>
</dbReference>
<organism evidence="4 5">
    <name type="scientific">Pholiota conissans</name>
    <dbReference type="NCBI Taxonomy" id="109636"/>
    <lineage>
        <taxon>Eukaryota</taxon>
        <taxon>Fungi</taxon>
        <taxon>Dikarya</taxon>
        <taxon>Basidiomycota</taxon>
        <taxon>Agaricomycotina</taxon>
        <taxon>Agaricomycetes</taxon>
        <taxon>Agaricomycetidae</taxon>
        <taxon>Agaricales</taxon>
        <taxon>Agaricineae</taxon>
        <taxon>Strophariaceae</taxon>
        <taxon>Pholiota</taxon>
    </lineage>
</organism>
<feature type="domain" description="AMP-dependent synthetase/ligase" evidence="2">
    <location>
        <begin position="37"/>
        <end position="418"/>
    </location>
</feature>
<dbReference type="InterPro" id="IPR025110">
    <property type="entry name" value="AMP-bd_C"/>
</dbReference>
<dbReference type="InterPro" id="IPR042099">
    <property type="entry name" value="ANL_N_sf"/>
</dbReference>
<dbReference type="AlphaFoldDB" id="A0A9P5YXL0"/>
<dbReference type="Gene3D" id="3.30.300.30">
    <property type="match status" value="1"/>
</dbReference>
<keyword evidence="1" id="KW-1133">Transmembrane helix</keyword>
<keyword evidence="4" id="KW-0436">Ligase</keyword>
<dbReference type="GO" id="GO:0016405">
    <property type="term" value="F:CoA-ligase activity"/>
    <property type="evidence" value="ECO:0007669"/>
    <property type="project" value="TreeGrafter"/>
</dbReference>
<dbReference type="Pfam" id="PF13193">
    <property type="entry name" value="AMP-binding_C"/>
    <property type="match status" value="1"/>
</dbReference>
<dbReference type="InterPro" id="IPR020845">
    <property type="entry name" value="AMP-binding_CS"/>
</dbReference>
<evidence type="ECO:0000256" key="1">
    <source>
        <dbReference type="SAM" id="Phobius"/>
    </source>
</evidence>
<comment type="caution">
    <text evidence="4">The sequence shown here is derived from an EMBL/GenBank/DDBJ whole genome shotgun (WGS) entry which is preliminary data.</text>
</comment>
<dbReference type="PANTHER" id="PTHR24096">
    <property type="entry name" value="LONG-CHAIN-FATTY-ACID--COA LIGASE"/>
    <property type="match status" value="1"/>
</dbReference>
<dbReference type="EMBL" id="MU155258">
    <property type="protein sequence ID" value="KAF9477527.1"/>
    <property type="molecule type" value="Genomic_DNA"/>
</dbReference>
<keyword evidence="5" id="KW-1185">Reference proteome</keyword>
<protein>
    <submittedName>
        <fullName evidence="4">Amp dependent CoA ligase</fullName>
    </submittedName>
</protein>
<feature type="transmembrane region" description="Helical" evidence="1">
    <location>
        <begin position="258"/>
        <end position="280"/>
    </location>
</feature>
<gene>
    <name evidence="4" type="ORF">BDN70DRAFT_934156</name>
</gene>
<evidence type="ECO:0000259" key="3">
    <source>
        <dbReference type="Pfam" id="PF13193"/>
    </source>
</evidence>
<reference evidence="4" key="1">
    <citation type="submission" date="2020-11" db="EMBL/GenBank/DDBJ databases">
        <authorList>
            <consortium name="DOE Joint Genome Institute"/>
            <person name="Ahrendt S."/>
            <person name="Riley R."/>
            <person name="Andreopoulos W."/>
            <person name="Labutti K."/>
            <person name="Pangilinan J."/>
            <person name="Ruiz-Duenas F.J."/>
            <person name="Barrasa J.M."/>
            <person name="Sanchez-Garcia M."/>
            <person name="Camarero S."/>
            <person name="Miyauchi S."/>
            <person name="Serrano A."/>
            <person name="Linde D."/>
            <person name="Babiker R."/>
            <person name="Drula E."/>
            <person name="Ayuso-Fernandez I."/>
            <person name="Pacheco R."/>
            <person name="Padilla G."/>
            <person name="Ferreira P."/>
            <person name="Barriuso J."/>
            <person name="Kellner H."/>
            <person name="Castanera R."/>
            <person name="Alfaro M."/>
            <person name="Ramirez L."/>
            <person name="Pisabarro A.G."/>
            <person name="Kuo A."/>
            <person name="Tritt A."/>
            <person name="Lipzen A."/>
            <person name="He G."/>
            <person name="Yan M."/>
            <person name="Ng V."/>
            <person name="Cullen D."/>
            <person name="Martin F."/>
            <person name="Rosso M.-N."/>
            <person name="Henrissat B."/>
            <person name="Hibbett D."/>
            <person name="Martinez A.T."/>
            <person name="Grigoriev I.V."/>
        </authorList>
    </citation>
    <scope>NUCLEOTIDE SEQUENCE</scope>
    <source>
        <strain evidence="4">CIRM-BRFM 674</strain>
    </source>
</reference>
<keyword evidence="1" id="KW-0812">Transmembrane</keyword>
<proteinExistence type="predicted"/>
<dbReference type="Gene3D" id="3.40.50.12780">
    <property type="entry name" value="N-terminal domain of ligase-like"/>
    <property type="match status" value="1"/>
</dbReference>
<dbReference type="PROSITE" id="PS00455">
    <property type="entry name" value="AMP_BINDING"/>
    <property type="match status" value="1"/>
</dbReference>
<dbReference type="InterPro" id="IPR000873">
    <property type="entry name" value="AMP-dep_synth/lig_dom"/>
</dbReference>
<dbReference type="CDD" id="cd05911">
    <property type="entry name" value="Firefly_Luc_like"/>
    <property type="match status" value="1"/>
</dbReference>
<dbReference type="OrthoDB" id="6509636at2759"/>